<protein>
    <submittedName>
        <fullName evidence="1">Uncharacterized protein</fullName>
    </submittedName>
</protein>
<reference evidence="1 2" key="1">
    <citation type="journal article" date="2016" name="Mol. Biol. Evol.">
        <title>Genome-Wide Survey of Gut Fungi (Harpellales) Reveals the First Horizontally Transferred Ubiquitin Gene from a Mosquito Host.</title>
        <authorList>
            <person name="Wang Y."/>
            <person name="White M.M."/>
            <person name="Kvist S."/>
            <person name="Moncalvo J.M."/>
        </authorList>
    </citation>
    <scope>NUCLEOTIDE SEQUENCE [LARGE SCALE GENOMIC DNA]</scope>
    <source>
        <strain evidence="1 2">ALG-7-W6</strain>
    </source>
</reference>
<proteinExistence type="predicted"/>
<sequence length="15" mass="1557">MVQSANRKTPPGIAS</sequence>
<comment type="caution">
    <text evidence="1">The sequence shown here is derived from an EMBL/GenBank/DDBJ whole genome shotgun (WGS) entry which is preliminary data.</text>
</comment>
<evidence type="ECO:0000313" key="1">
    <source>
        <dbReference type="EMBL" id="OLY80413.1"/>
    </source>
</evidence>
<gene>
    <name evidence="1" type="ORF">AYI68_g5490</name>
</gene>
<organism evidence="1 2">
    <name type="scientific">Smittium mucronatum</name>
    <dbReference type="NCBI Taxonomy" id="133383"/>
    <lineage>
        <taxon>Eukaryota</taxon>
        <taxon>Fungi</taxon>
        <taxon>Fungi incertae sedis</taxon>
        <taxon>Zoopagomycota</taxon>
        <taxon>Kickxellomycotina</taxon>
        <taxon>Harpellomycetes</taxon>
        <taxon>Harpellales</taxon>
        <taxon>Legeriomycetaceae</taxon>
        <taxon>Smittium</taxon>
    </lineage>
</organism>
<dbReference type="EMBL" id="LSSL01003503">
    <property type="protein sequence ID" value="OLY80413.1"/>
    <property type="molecule type" value="Genomic_DNA"/>
</dbReference>
<keyword evidence="2" id="KW-1185">Reference proteome</keyword>
<name>A0A1R0GU44_9FUNG</name>
<evidence type="ECO:0000313" key="2">
    <source>
        <dbReference type="Proteomes" id="UP000187455"/>
    </source>
</evidence>
<feature type="non-terminal residue" evidence="1">
    <location>
        <position position="15"/>
    </location>
</feature>
<dbReference type="Proteomes" id="UP000187455">
    <property type="component" value="Unassembled WGS sequence"/>
</dbReference>
<accession>A0A1R0GU44</accession>